<dbReference type="FunFam" id="1.10.10.10:FF:000163">
    <property type="entry name" value="MarR family transcriptional regulator"/>
    <property type="match status" value="1"/>
</dbReference>
<dbReference type="Pfam" id="PF22381">
    <property type="entry name" value="Staph_reg_Sar_Rot"/>
    <property type="match status" value="1"/>
</dbReference>
<evidence type="ECO:0000256" key="3">
    <source>
        <dbReference type="ARBA" id="ARBA00023015"/>
    </source>
</evidence>
<comment type="subcellular location">
    <subcellularLocation>
        <location evidence="1">Cytoplasm</location>
    </subcellularLocation>
</comment>
<dbReference type="OrthoDB" id="9806864at2"/>
<keyword evidence="5" id="KW-0804">Transcription</keyword>
<dbReference type="InterPro" id="IPR000835">
    <property type="entry name" value="HTH_MarR-typ"/>
</dbReference>
<dbReference type="AlphaFoldDB" id="A0A1E5XH80"/>
<dbReference type="GO" id="GO:0003700">
    <property type="term" value="F:DNA-binding transcription factor activity"/>
    <property type="evidence" value="ECO:0007669"/>
    <property type="project" value="InterPro"/>
</dbReference>
<organism evidence="7 8">
    <name type="scientific">Devosia insulae DS-56</name>
    <dbReference type="NCBI Taxonomy" id="1116389"/>
    <lineage>
        <taxon>Bacteria</taxon>
        <taxon>Pseudomonadati</taxon>
        <taxon>Pseudomonadota</taxon>
        <taxon>Alphaproteobacteria</taxon>
        <taxon>Hyphomicrobiales</taxon>
        <taxon>Devosiaceae</taxon>
        <taxon>Devosia</taxon>
    </lineage>
</organism>
<dbReference type="RefSeq" id="WP_069912727.1">
    <property type="nucleotide sequence ID" value="NZ_LAJE02000407.1"/>
</dbReference>
<dbReference type="PANTHER" id="PTHR33164:SF5">
    <property type="entry name" value="ORGANIC HYDROPEROXIDE RESISTANCE TRANSCRIPTIONAL REGULATOR"/>
    <property type="match status" value="1"/>
</dbReference>
<keyword evidence="2" id="KW-0963">Cytoplasm</keyword>
<evidence type="ECO:0000313" key="8">
    <source>
        <dbReference type="Proteomes" id="UP000095463"/>
    </source>
</evidence>
<comment type="caution">
    <text evidence="7">The sequence shown here is derived from an EMBL/GenBank/DDBJ whole genome shotgun (WGS) entry which is preliminary data.</text>
</comment>
<dbReference type="PANTHER" id="PTHR33164">
    <property type="entry name" value="TRANSCRIPTIONAL REGULATOR, MARR FAMILY"/>
    <property type="match status" value="1"/>
</dbReference>
<proteinExistence type="predicted"/>
<accession>A0A1E5XH80</accession>
<name>A0A1E5XH80_9HYPH</name>
<evidence type="ECO:0000256" key="2">
    <source>
        <dbReference type="ARBA" id="ARBA00022490"/>
    </source>
</evidence>
<evidence type="ECO:0000256" key="5">
    <source>
        <dbReference type="ARBA" id="ARBA00023163"/>
    </source>
</evidence>
<gene>
    <name evidence="7" type="ORF">VW23_007080</name>
</gene>
<keyword evidence="3" id="KW-0805">Transcription regulation</keyword>
<sequence>MAEPQRDQEAGLADFMCFAVYSANLAYSRVYKPVLEELGLTYPQYIAIVALWEQDEQTVKGLSDKLFLEPSTVTPMLKRLEAMGYVTRTRGTEDERMVFVRLTETGRQLRDKARELSKVTYKAAGLNKDEFRILQRGITNLRSNLIAAAGEA</sequence>
<dbReference type="GO" id="GO:0005737">
    <property type="term" value="C:cytoplasm"/>
    <property type="evidence" value="ECO:0007669"/>
    <property type="project" value="UniProtKB-SubCell"/>
</dbReference>
<keyword evidence="4" id="KW-0238">DNA-binding</keyword>
<protein>
    <submittedName>
        <fullName evidence="7">MarR family transcriptional regulator</fullName>
    </submittedName>
</protein>
<evidence type="ECO:0000256" key="4">
    <source>
        <dbReference type="ARBA" id="ARBA00023125"/>
    </source>
</evidence>
<reference evidence="7 8" key="1">
    <citation type="journal article" date="2015" name="Genome Announc.">
        <title>Genome Assemblies of Three Soil-Associated Devosia species: D. insulae, D. limi, and D. soli.</title>
        <authorList>
            <person name="Hassan Y.I."/>
            <person name="Lepp D."/>
            <person name="Zhou T."/>
        </authorList>
    </citation>
    <scope>NUCLEOTIDE SEQUENCE [LARGE SCALE GENOMIC DNA]</scope>
    <source>
        <strain evidence="7 8">DS-56</strain>
    </source>
</reference>
<dbReference type="InterPro" id="IPR036388">
    <property type="entry name" value="WH-like_DNA-bd_sf"/>
</dbReference>
<evidence type="ECO:0000256" key="1">
    <source>
        <dbReference type="ARBA" id="ARBA00004496"/>
    </source>
</evidence>
<dbReference type="GO" id="GO:0006950">
    <property type="term" value="P:response to stress"/>
    <property type="evidence" value="ECO:0007669"/>
    <property type="project" value="TreeGrafter"/>
</dbReference>
<evidence type="ECO:0000313" key="7">
    <source>
        <dbReference type="EMBL" id="OEO27958.1"/>
    </source>
</evidence>
<dbReference type="SUPFAM" id="SSF46785">
    <property type="entry name" value="Winged helix' DNA-binding domain"/>
    <property type="match status" value="1"/>
</dbReference>
<dbReference type="SMART" id="SM00347">
    <property type="entry name" value="HTH_MARR"/>
    <property type="match status" value="1"/>
</dbReference>
<dbReference type="InterPro" id="IPR036390">
    <property type="entry name" value="WH_DNA-bd_sf"/>
</dbReference>
<dbReference type="InterPro" id="IPR039422">
    <property type="entry name" value="MarR/SlyA-like"/>
</dbReference>
<dbReference type="InterPro" id="IPR055166">
    <property type="entry name" value="Transc_reg_Sar_Rot_HTH"/>
</dbReference>
<dbReference type="Gene3D" id="1.10.10.10">
    <property type="entry name" value="Winged helix-like DNA-binding domain superfamily/Winged helix DNA-binding domain"/>
    <property type="match status" value="1"/>
</dbReference>
<dbReference type="GO" id="GO:0003677">
    <property type="term" value="F:DNA binding"/>
    <property type="evidence" value="ECO:0007669"/>
    <property type="project" value="UniProtKB-KW"/>
</dbReference>
<keyword evidence="8" id="KW-1185">Reference proteome</keyword>
<dbReference type="EMBL" id="LAJE02000407">
    <property type="protein sequence ID" value="OEO27958.1"/>
    <property type="molecule type" value="Genomic_DNA"/>
</dbReference>
<evidence type="ECO:0000259" key="6">
    <source>
        <dbReference type="PROSITE" id="PS50995"/>
    </source>
</evidence>
<feature type="domain" description="HTH marR-type" evidence="6">
    <location>
        <begin position="13"/>
        <end position="143"/>
    </location>
</feature>
<dbReference type="Proteomes" id="UP000095463">
    <property type="component" value="Unassembled WGS sequence"/>
</dbReference>
<dbReference type="PROSITE" id="PS50995">
    <property type="entry name" value="HTH_MARR_2"/>
    <property type="match status" value="1"/>
</dbReference>